<keyword evidence="5 14" id="KW-0812">Transmembrane</keyword>
<accession>A0ABY4VQX4</accession>
<evidence type="ECO:0000313" key="19">
    <source>
        <dbReference type="EMBL" id="USE79400.1"/>
    </source>
</evidence>
<evidence type="ECO:0000256" key="15">
    <source>
        <dbReference type="SAM" id="MobiDB-lite"/>
    </source>
</evidence>
<dbReference type="Pfam" id="PF03471">
    <property type="entry name" value="CorC_HlyC"/>
    <property type="match status" value="1"/>
</dbReference>
<evidence type="ECO:0000256" key="4">
    <source>
        <dbReference type="ARBA" id="ARBA00022519"/>
    </source>
</evidence>
<comment type="function">
    <text evidence="10">Involved in cadaverine and putrescine tolerance in stationary phase. May facilitate the efflux of both cadaverine and putrescine from the cytoplasm, reducing potentially toxic levels under certain stress conditions.</text>
</comment>
<evidence type="ECO:0000256" key="3">
    <source>
        <dbReference type="ARBA" id="ARBA00022475"/>
    </source>
</evidence>
<feature type="compositionally biased region" description="Low complexity" evidence="15">
    <location>
        <begin position="454"/>
        <end position="463"/>
    </location>
</feature>
<keyword evidence="8 13" id="KW-0129">CBS domain</keyword>
<dbReference type="InterPro" id="IPR044751">
    <property type="entry name" value="Ion_transp-like_CBS"/>
</dbReference>
<feature type="domain" description="CNNM transmembrane" evidence="18">
    <location>
        <begin position="1"/>
        <end position="195"/>
    </location>
</feature>
<feature type="transmembrane region" description="Helical" evidence="16">
    <location>
        <begin position="121"/>
        <end position="142"/>
    </location>
</feature>
<dbReference type="Pfam" id="PF01595">
    <property type="entry name" value="CNNM"/>
    <property type="match status" value="1"/>
</dbReference>
<sequence length="477" mass="51648">MFVLILLLLILISAFFSISEIALTAARRTKLQTLSERGDRRATKVMLLKEEPGNFFTIVQIGVNTVAILAGVLGEKHLSDVAFALLSPHFSDTIAQRIANIGSFLLVTLLFIQFADLIPKRIAMSFPEACALAVIGPMLWLLKVLKPLVWLFNAAADAALRLLGLPTKAVEQITSEDIAAMVDAGAEAGVLLKHEIHLIENVFELDSKSVTAIMTPRDEVVYLALDESADSLRRKLVKYPHAQYPVCDHDLDDVQGFVESQDILRSMLADEADSAIANLARHYDKNVLVIPDTLTLSEAMTRFREMHQSFAVVMNEYGLVVGIVTLDDIVGALMGDILYSSEDEQIVRRDEDSWLVDGVTPLVDLKKALDLDALPAEDYVDTAAGLVIYTLKRIPKKSEFIETAGYRFEVLDIDHHKIDQLLVSRLPAGRGGGGGGAAKPAQASPPSVAPPAAAPADPAAPGSVPAPAPAPAQRARP</sequence>
<feature type="domain" description="CBS" evidence="17">
    <location>
        <begin position="214"/>
        <end position="274"/>
    </location>
</feature>
<evidence type="ECO:0000259" key="17">
    <source>
        <dbReference type="PROSITE" id="PS51371"/>
    </source>
</evidence>
<feature type="region of interest" description="Disordered" evidence="15">
    <location>
        <begin position="430"/>
        <end position="477"/>
    </location>
</feature>
<dbReference type="EMBL" id="CP098736">
    <property type="protein sequence ID" value="USE79400.1"/>
    <property type="molecule type" value="Genomic_DNA"/>
</dbReference>
<dbReference type="Proteomes" id="UP001056648">
    <property type="component" value="Chromosome 2"/>
</dbReference>
<protein>
    <recommendedName>
        <fullName evidence="12">Polyamine export protein</fullName>
    </recommendedName>
</protein>
<keyword evidence="20" id="KW-1185">Reference proteome</keyword>
<feature type="transmembrane region" description="Helical" evidence="16">
    <location>
        <begin position="55"/>
        <end position="73"/>
    </location>
</feature>
<dbReference type="InterPro" id="IPR036318">
    <property type="entry name" value="FAD-bd_PCMH-like_sf"/>
</dbReference>
<dbReference type="PROSITE" id="PS51846">
    <property type="entry name" value="CNNM"/>
    <property type="match status" value="1"/>
</dbReference>
<dbReference type="Gene3D" id="3.30.465.10">
    <property type="match status" value="1"/>
</dbReference>
<evidence type="ECO:0000256" key="1">
    <source>
        <dbReference type="ARBA" id="ARBA00004429"/>
    </source>
</evidence>
<keyword evidence="9 14" id="KW-0472">Membrane</keyword>
<dbReference type="PROSITE" id="PS51371">
    <property type="entry name" value="CBS"/>
    <property type="match status" value="2"/>
</dbReference>
<dbReference type="InterPro" id="IPR000644">
    <property type="entry name" value="CBS_dom"/>
</dbReference>
<keyword evidence="4" id="KW-0997">Cell inner membrane</keyword>
<evidence type="ECO:0000256" key="11">
    <source>
        <dbReference type="ARBA" id="ARBA00038280"/>
    </source>
</evidence>
<dbReference type="CDD" id="cd04590">
    <property type="entry name" value="CBS_pair_CorC_HlyC_assoc"/>
    <property type="match status" value="1"/>
</dbReference>
<evidence type="ECO:0000256" key="13">
    <source>
        <dbReference type="PROSITE-ProRule" id="PRU00703"/>
    </source>
</evidence>
<name>A0ABY4VQX4_9BURK</name>
<dbReference type="InterPro" id="IPR046342">
    <property type="entry name" value="CBS_dom_sf"/>
</dbReference>
<evidence type="ECO:0000256" key="16">
    <source>
        <dbReference type="SAM" id="Phobius"/>
    </source>
</evidence>
<evidence type="ECO:0000256" key="8">
    <source>
        <dbReference type="ARBA" id="ARBA00023122"/>
    </source>
</evidence>
<keyword evidence="6" id="KW-0677">Repeat</keyword>
<keyword evidence="7 14" id="KW-1133">Transmembrane helix</keyword>
<reference evidence="19" key="1">
    <citation type="submission" date="2022-06" db="EMBL/GenBank/DDBJ databases">
        <title>Complete genome sequence and characterization of Cupriavidus gilardii QJ1 isolated from contaminating cells.</title>
        <authorList>
            <person name="Qi J."/>
        </authorList>
    </citation>
    <scope>NUCLEOTIDE SEQUENCE</scope>
    <source>
        <strain evidence="19">QJ1</strain>
    </source>
</reference>
<evidence type="ECO:0000313" key="20">
    <source>
        <dbReference type="Proteomes" id="UP001056648"/>
    </source>
</evidence>
<proteinExistence type="inferred from homology"/>
<gene>
    <name evidence="19" type="ORF">NDR89_22650</name>
</gene>
<feature type="domain" description="CBS" evidence="17">
    <location>
        <begin position="283"/>
        <end position="344"/>
    </location>
</feature>
<dbReference type="InterPro" id="IPR005170">
    <property type="entry name" value="Transptr-assoc_dom"/>
</dbReference>
<dbReference type="Pfam" id="PF00571">
    <property type="entry name" value="CBS"/>
    <property type="match status" value="2"/>
</dbReference>
<dbReference type="SMART" id="SM00116">
    <property type="entry name" value="CBS"/>
    <property type="match status" value="2"/>
</dbReference>
<evidence type="ECO:0000256" key="5">
    <source>
        <dbReference type="ARBA" id="ARBA00022692"/>
    </source>
</evidence>
<dbReference type="PANTHER" id="PTHR22777">
    <property type="entry name" value="HEMOLYSIN-RELATED"/>
    <property type="match status" value="1"/>
</dbReference>
<comment type="similarity">
    <text evidence="11">Belongs to the UPF0053 family. PaeA subfamily.</text>
</comment>
<organism evidence="19 20">
    <name type="scientific">Cupriavidus gilardii</name>
    <dbReference type="NCBI Taxonomy" id="82541"/>
    <lineage>
        <taxon>Bacteria</taxon>
        <taxon>Pseudomonadati</taxon>
        <taxon>Pseudomonadota</taxon>
        <taxon>Betaproteobacteria</taxon>
        <taxon>Burkholderiales</taxon>
        <taxon>Burkholderiaceae</taxon>
        <taxon>Cupriavidus</taxon>
    </lineage>
</organism>
<dbReference type="SUPFAM" id="SSF54631">
    <property type="entry name" value="CBS-domain pair"/>
    <property type="match status" value="1"/>
</dbReference>
<keyword evidence="3" id="KW-1003">Cell membrane</keyword>
<evidence type="ECO:0000256" key="14">
    <source>
        <dbReference type="PROSITE-ProRule" id="PRU01193"/>
    </source>
</evidence>
<dbReference type="InterPro" id="IPR002550">
    <property type="entry name" value="CNNM"/>
</dbReference>
<dbReference type="Gene3D" id="3.10.580.10">
    <property type="entry name" value="CBS-domain"/>
    <property type="match status" value="1"/>
</dbReference>
<comment type="subcellular location">
    <subcellularLocation>
        <location evidence="1">Cell inner membrane</location>
        <topology evidence="1">Multi-pass membrane protein</topology>
    </subcellularLocation>
</comment>
<evidence type="ECO:0000256" key="6">
    <source>
        <dbReference type="ARBA" id="ARBA00022737"/>
    </source>
</evidence>
<dbReference type="SMART" id="SM01091">
    <property type="entry name" value="CorC_HlyC"/>
    <property type="match status" value="1"/>
</dbReference>
<evidence type="ECO:0000256" key="12">
    <source>
        <dbReference type="ARBA" id="ARBA00039818"/>
    </source>
</evidence>
<evidence type="ECO:0000256" key="10">
    <source>
        <dbReference type="ARBA" id="ARBA00037177"/>
    </source>
</evidence>
<evidence type="ECO:0000256" key="7">
    <source>
        <dbReference type="ARBA" id="ARBA00022989"/>
    </source>
</evidence>
<evidence type="ECO:0000256" key="9">
    <source>
        <dbReference type="ARBA" id="ARBA00023136"/>
    </source>
</evidence>
<dbReference type="InterPro" id="IPR016169">
    <property type="entry name" value="FAD-bd_PCMH_sub2"/>
</dbReference>
<evidence type="ECO:0000256" key="2">
    <source>
        <dbReference type="ARBA" id="ARBA00022448"/>
    </source>
</evidence>
<feature type="transmembrane region" description="Helical" evidence="16">
    <location>
        <begin position="94"/>
        <end position="115"/>
    </location>
</feature>
<dbReference type="SUPFAM" id="SSF56176">
    <property type="entry name" value="FAD-binding/transporter-associated domain-like"/>
    <property type="match status" value="1"/>
</dbReference>
<keyword evidence="2" id="KW-0813">Transport</keyword>
<dbReference type="PANTHER" id="PTHR22777:SF16">
    <property type="entry name" value="POLYAMINE EXPORT PROTEIN"/>
    <property type="match status" value="1"/>
</dbReference>
<evidence type="ECO:0000259" key="18">
    <source>
        <dbReference type="PROSITE" id="PS51846"/>
    </source>
</evidence>
<dbReference type="RefSeq" id="WP_252252905.1">
    <property type="nucleotide sequence ID" value="NZ_CP098736.1"/>
</dbReference>